<evidence type="ECO:0000313" key="4">
    <source>
        <dbReference type="Proteomes" id="UP000533598"/>
    </source>
</evidence>
<evidence type="ECO:0000256" key="2">
    <source>
        <dbReference type="SAM" id="Phobius"/>
    </source>
</evidence>
<feature type="region of interest" description="Disordered" evidence="1">
    <location>
        <begin position="32"/>
        <end position="87"/>
    </location>
</feature>
<dbReference type="EMBL" id="JACHMH010000001">
    <property type="protein sequence ID" value="MBB4677587.1"/>
    <property type="molecule type" value="Genomic_DNA"/>
</dbReference>
<feature type="transmembrane region" description="Helical" evidence="2">
    <location>
        <begin position="7"/>
        <end position="30"/>
    </location>
</feature>
<dbReference type="RefSeq" id="WP_185003514.1">
    <property type="nucleotide sequence ID" value="NZ_BAAAUI010000047.1"/>
</dbReference>
<dbReference type="Proteomes" id="UP000533598">
    <property type="component" value="Unassembled WGS sequence"/>
</dbReference>
<sequence>MAFERSAAVIGAVGAVVAAVVGVFLTRAVIEPGGSSPSPTRVVSQEPLTTARTTARTSIIRPTTSTGRRTTSTTTRRTTTTTTCICP</sequence>
<keyword evidence="4" id="KW-1185">Reference proteome</keyword>
<reference evidence="3 4" key="1">
    <citation type="submission" date="2020-08" db="EMBL/GenBank/DDBJ databases">
        <title>Sequencing the genomes of 1000 actinobacteria strains.</title>
        <authorList>
            <person name="Klenk H.-P."/>
        </authorList>
    </citation>
    <scope>NUCLEOTIDE SEQUENCE [LARGE SCALE GENOMIC DNA]</scope>
    <source>
        <strain evidence="3 4">DSM 44230</strain>
    </source>
</reference>
<feature type="compositionally biased region" description="Low complexity" evidence="1">
    <location>
        <begin position="49"/>
        <end position="87"/>
    </location>
</feature>
<evidence type="ECO:0000313" key="3">
    <source>
        <dbReference type="EMBL" id="MBB4677587.1"/>
    </source>
</evidence>
<accession>A0A7W7FTU6</accession>
<keyword evidence="2" id="KW-1133">Transmembrane helix</keyword>
<protein>
    <submittedName>
        <fullName evidence="3">Uncharacterized protein</fullName>
    </submittedName>
</protein>
<name>A0A7W7FTU6_9PSEU</name>
<feature type="compositionally biased region" description="Polar residues" evidence="1">
    <location>
        <begin position="35"/>
        <end position="48"/>
    </location>
</feature>
<keyword evidence="2" id="KW-0472">Membrane</keyword>
<evidence type="ECO:0000256" key="1">
    <source>
        <dbReference type="SAM" id="MobiDB-lite"/>
    </source>
</evidence>
<gene>
    <name evidence="3" type="ORF">HNR67_003705</name>
</gene>
<keyword evidence="2" id="KW-0812">Transmembrane</keyword>
<dbReference type="AlphaFoldDB" id="A0A7W7FTU6"/>
<organism evidence="3 4">
    <name type="scientific">Crossiella cryophila</name>
    <dbReference type="NCBI Taxonomy" id="43355"/>
    <lineage>
        <taxon>Bacteria</taxon>
        <taxon>Bacillati</taxon>
        <taxon>Actinomycetota</taxon>
        <taxon>Actinomycetes</taxon>
        <taxon>Pseudonocardiales</taxon>
        <taxon>Pseudonocardiaceae</taxon>
        <taxon>Crossiella</taxon>
    </lineage>
</organism>
<comment type="caution">
    <text evidence="3">The sequence shown here is derived from an EMBL/GenBank/DDBJ whole genome shotgun (WGS) entry which is preliminary data.</text>
</comment>
<proteinExistence type="predicted"/>